<reference evidence="2 3" key="1">
    <citation type="submission" date="2016-10" db="EMBL/GenBank/DDBJ databases">
        <title>Proteomics and genomics reveal pathogen-plant mechanisms compatible with a hemibiotrophic lifestyle of Diplodia corticola.</title>
        <authorList>
            <person name="Fernandes I."/>
            <person name="De Jonge R."/>
            <person name="Van De Peer Y."/>
            <person name="Devreese B."/>
            <person name="Alves A."/>
            <person name="Esteves A.C."/>
        </authorList>
    </citation>
    <scope>NUCLEOTIDE SEQUENCE [LARGE SCALE GENOMIC DNA]</scope>
    <source>
        <strain evidence="2 3">CBS 112549</strain>
    </source>
</reference>
<keyword evidence="3" id="KW-1185">Reference proteome</keyword>
<dbReference type="GO" id="GO:0008233">
    <property type="term" value="F:peptidase activity"/>
    <property type="evidence" value="ECO:0007669"/>
    <property type="project" value="UniProtKB-KW"/>
</dbReference>
<organism evidence="2 3">
    <name type="scientific">Diplodia corticola</name>
    <dbReference type="NCBI Taxonomy" id="236234"/>
    <lineage>
        <taxon>Eukaryota</taxon>
        <taxon>Fungi</taxon>
        <taxon>Dikarya</taxon>
        <taxon>Ascomycota</taxon>
        <taxon>Pezizomycotina</taxon>
        <taxon>Dothideomycetes</taxon>
        <taxon>Dothideomycetes incertae sedis</taxon>
        <taxon>Botryosphaeriales</taxon>
        <taxon>Botryosphaeriaceae</taxon>
        <taxon>Diplodia</taxon>
    </lineage>
</organism>
<feature type="domain" description="Peptidase A1" evidence="1">
    <location>
        <begin position="35"/>
        <end position="379"/>
    </location>
</feature>
<dbReference type="GO" id="GO:0006508">
    <property type="term" value="P:proteolysis"/>
    <property type="evidence" value="ECO:0007669"/>
    <property type="project" value="UniProtKB-KW"/>
</dbReference>
<dbReference type="EMBL" id="MNUE01000025">
    <property type="protein sequence ID" value="OJD34146.1"/>
    <property type="molecule type" value="Genomic_DNA"/>
</dbReference>
<sequence>MHVTGKHSIAKRETEPAPVVVQSSQEWDGIDGPWSSFVLQVGTPAQQVRVDISIEGQETWVVAPTGCSGSTSDCAKQRGGVFDSADSSTWQSTTTIWNNSGIYELSGLITESLGIDGNGEYGFDTVGLSFGGESGPALDHTIVATFNTTDFYIGQFGASPNPTYFTVSNDNSSALDDPQESFLSMLKRTGRVPSLSYSFTAGSYARRNTIKNALGSFIFGGYDASLKGPADLSFDFAPNQGRELVVGIQSITASSQNNGTVDLLPESVFAALDSSQPNIWLPLAACQKFESAFNLTWNATAEQYLVDSTLHDRLATENPNITFRLGNGGSGGPTTDIVLPYSAFDLTMTNSTSDAQPYFPLKRAANDTQVSLSTSNHQH</sequence>
<dbReference type="InterPro" id="IPR021109">
    <property type="entry name" value="Peptidase_aspartic_dom_sf"/>
</dbReference>
<protein>
    <submittedName>
        <fullName evidence="2">Acid protease</fullName>
    </submittedName>
</protein>
<dbReference type="Gene3D" id="2.40.70.10">
    <property type="entry name" value="Acid Proteases"/>
    <property type="match status" value="2"/>
</dbReference>
<keyword evidence="2" id="KW-0378">Hydrolase</keyword>
<dbReference type="PROSITE" id="PS51767">
    <property type="entry name" value="PEPTIDASE_A1"/>
    <property type="match status" value="1"/>
</dbReference>
<evidence type="ECO:0000313" key="2">
    <source>
        <dbReference type="EMBL" id="OJD34146.1"/>
    </source>
</evidence>
<dbReference type="RefSeq" id="XP_020130406.1">
    <property type="nucleotide sequence ID" value="XM_020273261.1"/>
</dbReference>
<dbReference type="InterPro" id="IPR034164">
    <property type="entry name" value="Pepsin-like_dom"/>
</dbReference>
<gene>
    <name evidence="2" type="ORF">BKCO1_25000152</name>
</gene>
<keyword evidence="2" id="KW-0645">Protease</keyword>
<evidence type="ECO:0000313" key="3">
    <source>
        <dbReference type="Proteomes" id="UP000183809"/>
    </source>
</evidence>
<dbReference type="OrthoDB" id="4074350at2759"/>
<dbReference type="Proteomes" id="UP000183809">
    <property type="component" value="Unassembled WGS sequence"/>
</dbReference>
<accession>A0A1J9R1M5</accession>
<dbReference type="CDD" id="cd05471">
    <property type="entry name" value="pepsin_like"/>
    <property type="match status" value="1"/>
</dbReference>
<proteinExistence type="predicted"/>
<dbReference type="InterPro" id="IPR033121">
    <property type="entry name" value="PEPTIDASE_A1"/>
</dbReference>
<dbReference type="AlphaFoldDB" id="A0A1J9R1M5"/>
<dbReference type="GeneID" id="31013521"/>
<dbReference type="SUPFAM" id="SSF50630">
    <property type="entry name" value="Acid proteases"/>
    <property type="match status" value="1"/>
</dbReference>
<comment type="caution">
    <text evidence="2">The sequence shown here is derived from an EMBL/GenBank/DDBJ whole genome shotgun (WGS) entry which is preliminary data.</text>
</comment>
<evidence type="ECO:0000259" key="1">
    <source>
        <dbReference type="PROSITE" id="PS51767"/>
    </source>
</evidence>
<name>A0A1J9R1M5_9PEZI</name>
<dbReference type="STRING" id="236234.A0A1J9R1M5"/>